<protein>
    <submittedName>
        <fullName evidence="2">Uncharacterized protein</fullName>
    </submittedName>
</protein>
<accession>A0A8H6IUV5</accession>
<reference evidence="2 3" key="1">
    <citation type="journal article" date="2020" name="Phytopathology">
        <title>Genome Sequence Resources of Colletotrichum truncatum, C. plurivorum, C. musicola, and C. sojae: Four Species Pathogenic to Soybean (Glycine max).</title>
        <authorList>
            <person name="Rogerio F."/>
            <person name="Boufleur T.R."/>
            <person name="Ciampi-Guillardi M."/>
            <person name="Sukno S.A."/>
            <person name="Thon M.R."/>
            <person name="Massola Junior N.S."/>
            <person name="Baroncelli R."/>
        </authorList>
    </citation>
    <scope>NUCLEOTIDE SEQUENCE [LARGE SCALE GENOMIC DNA]</scope>
    <source>
        <strain evidence="2 3">LFN0009</strain>
    </source>
</reference>
<proteinExistence type="predicted"/>
<gene>
    <name evidence="2" type="ORF">CSOJ01_12726</name>
</gene>
<organism evidence="2 3">
    <name type="scientific">Colletotrichum sojae</name>
    <dbReference type="NCBI Taxonomy" id="2175907"/>
    <lineage>
        <taxon>Eukaryota</taxon>
        <taxon>Fungi</taxon>
        <taxon>Dikarya</taxon>
        <taxon>Ascomycota</taxon>
        <taxon>Pezizomycotina</taxon>
        <taxon>Sordariomycetes</taxon>
        <taxon>Hypocreomycetidae</taxon>
        <taxon>Glomerellales</taxon>
        <taxon>Glomerellaceae</taxon>
        <taxon>Colletotrichum</taxon>
        <taxon>Colletotrichum orchidearum species complex</taxon>
    </lineage>
</organism>
<name>A0A8H6IUV5_9PEZI</name>
<dbReference type="EMBL" id="WIGN01000337">
    <property type="protein sequence ID" value="KAF6798256.1"/>
    <property type="molecule type" value="Genomic_DNA"/>
</dbReference>
<comment type="caution">
    <text evidence="2">The sequence shown here is derived from an EMBL/GenBank/DDBJ whole genome shotgun (WGS) entry which is preliminary data.</text>
</comment>
<evidence type="ECO:0000256" key="1">
    <source>
        <dbReference type="SAM" id="MobiDB-lite"/>
    </source>
</evidence>
<dbReference type="AlphaFoldDB" id="A0A8H6IUV5"/>
<evidence type="ECO:0000313" key="2">
    <source>
        <dbReference type="EMBL" id="KAF6798256.1"/>
    </source>
</evidence>
<dbReference type="Proteomes" id="UP000652219">
    <property type="component" value="Unassembled WGS sequence"/>
</dbReference>
<keyword evidence="3" id="KW-1185">Reference proteome</keyword>
<feature type="region of interest" description="Disordered" evidence="1">
    <location>
        <begin position="102"/>
        <end position="122"/>
    </location>
</feature>
<sequence>MLELAELVSGSPARSSPPFRVAQNRAVQPAWHLAFTLAPVSTNIQTVVRCFPGPPPENAQASDSGAWPLQSVVWTSAPPSIIALAVSKWPICATHASAVRPEASGSSVSAPHETRSLATSASSRSAAMIRRFLPLDASRATGAPTSRRALTSSASPSLVASVNALCPCSAVQESRVSFLARDYEGRLSGVVLRIDGSPLLEKEAGDVEIRAEVCDDPQRACGDFELNSIVEWARHVARLPAESFLIMVVERSDDELCSLPASVAASGLDHRVVLLGKNACLCQGVTVAPRSHSNLATS</sequence>
<evidence type="ECO:0000313" key="3">
    <source>
        <dbReference type="Proteomes" id="UP000652219"/>
    </source>
</evidence>